<evidence type="ECO:0000313" key="1">
    <source>
        <dbReference type="EMBL" id="CAE8650258.1"/>
    </source>
</evidence>
<dbReference type="EMBL" id="CAJNNW010008667">
    <property type="protein sequence ID" value="CAE8650258.1"/>
    <property type="molecule type" value="Genomic_DNA"/>
</dbReference>
<gene>
    <name evidence="1" type="ORF">PGLA2088_LOCUS8125</name>
</gene>
<dbReference type="AlphaFoldDB" id="A0A813IJB4"/>
<proteinExistence type="predicted"/>
<accession>A0A813IJB4</accession>
<sequence length="100" mass="11022">MLRRQKVPAMPSDRAQWRALSSKLFSKPDELMCSVQDGSDARASQQSCSPASPRLASIRNKAFKLMKWEVAGCLCLDVRTAVSPLQDIGRSASEKLPVTE</sequence>
<organism evidence="1 2">
    <name type="scientific">Polarella glacialis</name>
    <name type="common">Dinoflagellate</name>
    <dbReference type="NCBI Taxonomy" id="89957"/>
    <lineage>
        <taxon>Eukaryota</taxon>
        <taxon>Sar</taxon>
        <taxon>Alveolata</taxon>
        <taxon>Dinophyceae</taxon>
        <taxon>Suessiales</taxon>
        <taxon>Suessiaceae</taxon>
        <taxon>Polarella</taxon>
    </lineage>
</organism>
<protein>
    <submittedName>
        <fullName evidence="1">Uncharacterized protein</fullName>
    </submittedName>
</protein>
<name>A0A813IJB4_POLGL</name>
<reference evidence="1" key="1">
    <citation type="submission" date="2021-02" db="EMBL/GenBank/DDBJ databases">
        <authorList>
            <person name="Dougan E. K."/>
            <person name="Rhodes N."/>
            <person name="Thang M."/>
            <person name="Chan C."/>
        </authorList>
    </citation>
    <scope>NUCLEOTIDE SEQUENCE</scope>
</reference>
<comment type="caution">
    <text evidence="1">The sequence shown here is derived from an EMBL/GenBank/DDBJ whole genome shotgun (WGS) entry which is preliminary data.</text>
</comment>
<evidence type="ECO:0000313" key="2">
    <source>
        <dbReference type="Proteomes" id="UP000626109"/>
    </source>
</evidence>
<dbReference type="Proteomes" id="UP000626109">
    <property type="component" value="Unassembled WGS sequence"/>
</dbReference>